<dbReference type="OrthoDB" id="9798188at2"/>
<sequence length="273" mass="31527">MDQRDTIRKEVLGALKEGEQDGSIREMEYRMIRNVFSFMDQDAKDVMTHRKNIVALNCDDTLEEAAAFASKAKNSRFPVYEEEIDNILGIVHIRDIMKFYLDPDMRGKKLKEIGDALMPVGFIPETRKISRLFMQMKANQSHLCVVIDEYGQTSGLVAMEDIIEEIMGNIRDEYDEEEEMIRKSEEGSYLVDGLCGLTELSDVLGIVFQDEDEDNEYETLNGFLIVKLERIPAEKEECSVFYEGYLFEIQQVINNIIRKVKITKTELATETKE</sequence>
<dbReference type="SUPFAM" id="SSF54631">
    <property type="entry name" value="CBS-domain pair"/>
    <property type="match status" value="1"/>
</dbReference>
<keyword evidence="6" id="KW-1185">Reference proteome</keyword>
<dbReference type="PROSITE" id="PS51371">
    <property type="entry name" value="CBS"/>
    <property type="match status" value="2"/>
</dbReference>
<dbReference type="GO" id="GO:0050660">
    <property type="term" value="F:flavin adenine dinucleotide binding"/>
    <property type="evidence" value="ECO:0007669"/>
    <property type="project" value="InterPro"/>
</dbReference>
<dbReference type="GeneID" id="97192554"/>
<dbReference type="InterPro" id="IPR000644">
    <property type="entry name" value="CBS_dom"/>
</dbReference>
<comment type="caution">
    <text evidence="5">The sequence shown here is derived from an EMBL/GenBank/DDBJ whole genome shotgun (WGS) entry which is preliminary data.</text>
</comment>
<dbReference type="SUPFAM" id="SSF56176">
    <property type="entry name" value="FAD-binding/transporter-associated domain-like"/>
    <property type="match status" value="1"/>
</dbReference>
<dbReference type="Pfam" id="PF00571">
    <property type="entry name" value="CBS"/>
    <property type="match status" value="2"/>
</dbReference>
<dbReference type="Pfam" id="PF03471">
    <property type="entry name" value="CorC_HlyC"/>
    <property type="match status" value="1"/>
</dbReference>
<evidence type="ECO:0000256" key="2">
    <source>
        <dbReference type="ARBA" id="ARBA00023122"/>
    </source>
</evidence>
<evidence type="ECO:0000313" key="6">
    <source>
        <dbReference type="Proteomes" id="UP000261080"/>
    </source>
</evidence>
<proteinExistence type="predicted"/>
<name>A0A3E3K6C6_9FIRM</name>
<dbReference type="AlphaFoldDB" id="A0A3E3K6C6"/>
<keyword evidence="1" id="KW-0677">Repeat</keyword>
<dbReference type="InterPro" id="IPR036318">
    <property type="entry name" value="FAD-bd_PCMH-like_sf"/>
</dbReference>
<dbReference type="Gene3D" id="3.30.465.10">
    <property type="match status" value="1"/>
</dbReference>
<feature type="domain" description="CBS" evidence="4">
    <location>
        <begin position="116"/>
        <end position="173"/>
    </location>
</feature>
<evidence type="ECO:0000313" key="5">
    <source>
        <dbReference type="EMBL" id="RGE90142.1"/>
    </source>
</evidence>
<reference evidence="5 6" key="1">
    <citation type="submission" date="2018-08" db="EMBL/GenBank/DDBJ databases">
        <title>A genome reference for cultivated species of the human gut microbiota.</title>
        <authorList>
            <person name="Zou Y."/>
            <person name="Xue W."/>
            <person name="Luo G."/>
        </authorList>
    </citation>
    <scope>NUCLEOTIDE SEQUENCE [LARGE SCALE GENOMIC DNA]</scope>
    <source>
        <strain evidence="5 6">AF37-2AT</strain>
    </source>
</reference>
<dbReference type="InterPro" id="IPR005170">
    <property type="entry name" value="Transptr-assoc_dom"/>
</dbReference>
<dbReference type="CDD" id="cd04590">
    <property type="entry name" value="CBS_pair_CorC_HlyC_assoc"/>
    <property type="match status" value="1"/>
</dbReference>
<dbReference type="Proteomes" id="UP000261080">
    <property type="component" value="Unassembled WGS sequence"/>
</dbReference>
<feature type="domain" description="CBS" evidence="4">
    <location>
        <begin position="47"/>
        <end position="110"/>
    </location>
</feature>
<dbReference type="RefSeq" id="WP_053769055.1">
    <property type="nucleotide sequence ID" value="NZ_CALBAT010000002.1"/>
</dbReference>
<gene>
    <name evidence="5" type="ORF">DW016_02530</name>
</gene>
<evidence type="ECO:0000256" key="3">
    <source>
        <dbReference type="PROSITE-ProRule" id="PRU00703"/>
    </source>
</evidence>
<dbReference type="GO" id="GO:0005886">
    <property type="term" value="C:plasma membrane"/>
    <property type="evidence" value="ECO:0007669"/>
    <property type="project" value="TreeGrafter"/>
</dbReference>
<dbReference type="EMBL" id="QVLX01000001">
    <property type="protein sequence ID" value="RGE90142.1"/>
    <property type="molecule type" value="Genomic_DNA"/>
</dbReference>
<keyword evidence="2 3" id="KW-0129">CBS domain</keyword>
<dbReference type="SMART" id="SM01091">
    <property type="entry name" value="CorC_HlyC"/>
    <property type="match status" value="1"/>
</dbReference>
<dbReference type="Gene3D" id="3.10.580.10">
    <property type="entry name" value="CBS-domain"/>
    <property type="match status" value="1"/>
</dbReference>
<dbReference type="InterPro" id="IPR046342">
    <property type="entry name" value="CBS_dom_sf"/>
</dbReference>
<dbReference type="FunFam" id="3.10.580.10:FF:000002">
    <property type="entry name" value="Magnesium/cobalt efflux protein CorC"/>
    <property type="match status" value="1"/>
</dbReference>
<protein>
    <submittedName>
        <fullName evidence="5">HlyC/CorC family transporter</fullName>
    </submittedName>
</protein>
<evidence type="ECO:0000259" key="4">
    <source>
        <dbReference type="PROSITE" id="PS51371"/>
    </source>
</evidence>
<dbReference type="PANTHER" id="PTHR22777:SF17">
    <property type="entry name" value="UPF0053 PROTEIN SLL0260"/>
    <property type="match status" value="1"/>
</dbReference>
<evidence type="ECO:0000256" key="1">
    <source>
        <dbReference type="ARBA" id="ARBA00022737"/>
    </source>
</evidence>
<organism evidence="5 6">
    <name type="scientific">Sellimonas intestinalis</name>
    <dbReference type="NCBI Taxonomy" id="1653434"/>
    <lineage>
        <taxon>Bacteria</taxon>
        <taxon>Bacillati</taxon>
        <taxon>Bacillota</taxon>
        <taxon>Clostridia</taxon>
        <taxon>Lachnospirales</taxon>
        <taxon>Lachnospiraceae</taxon>
        <taxon>Sellimonas</taxon>
    </lineage>
</organism>
<dbReference type="PANTHER" id="PTHR22777">
    <property type="entry name" value="HEMOLYSIN-RELATED"/>
    <property type="match status" value="1"/>
</dbReference>
<dbReference type="InterPro" id="IPR044751">
    <property type="entry name" value="Ion_transp-like_CBS"/>
</dbReference>
<dbReference type="InterPro" id="IPR016169">
    <property type="entry name" value="FAD-bd_PCMH_sub2"/>
</dbReference>
<accession>A0A3E3K6C6</accession>